<dbReference type="InParanoid" id="A0A6P7HDJ8"/>
<evidence type="ECO:0000256" key="1">
    <source>
        <dbReference type="ARBA" id="ARBA00023054"/>
    </source>
</evidence>
<keyword evidence="4" id="KW-1185">Reference proteome</keyword>
<feature type="compositionally biased region" description="Basic and acidic residues" evidence="3">
    <location>
        <begin position="480"/>
        <end position="499"/>
    </location>
</feature>
<accession>A0A6P7HDJ8</accession>
<proteinExistence type="predicted"/>
<gene>
    <name evidence="5" type="primary">LOC114426517</name>
</gene>
<organism evidence="4 5">
    <name type="scientific">Parambassis ranga</name>
    <name type="common">Indian glassy fish</name>
    <dbReference type="NCBI Taxonomy" id="210632"/>
    <lineage>
        <taxon>Eukaryota</taxon>
        <taxon>Metazoa</taxon>
        <taxon>Chordata</taxon>
        <taxon>Craniata</taxon>
        <taxon>Vertebrata</taxon>
        <taxon>Euteleostomi</taxon>
        <taxon>Actinopterygii</taxon>
        <taxon>Neopterygii</taxon>
        <taxon>Teleostei</taxon>
        <taxon>Neoteleostei</taxon>
        <taxon>Acanthomorphata</taxon>
        <taxon>Ovalentaria</taxon>
        <taxon>Ambassidae</taxon>
        <taxon>Parambassis</taxon>
    </lineage>
</organism>
<dbReference type="GeneID" id="114426517"/>
<evidence type="ECO:0000256" key="2">
    <source>
        <dbReference type="SAM" id="Coils"/>
    </source>
</evidence>
<dbReference type="InterPro" id="IPR039902">
    <property type="entry name" value="CCDC148/CCDC112"/>
</dbReference>
<dbReference type="AlphaFoldDB" id="A0A6P7HDJ8"/>
<sequence length="599" mass="72110">MSGRELHTFVTSYRAEDIEKLTVRMKNGLGSSKYKPAEYKRLQAMVDAKRLECDLFGQKVQKTRCAAKATKESSILRQHRQVWSRECPRLQKAENKTENDLQEFLDHIKPNNITDTVIFSLQEYEMVLEREQETFRISTVEPVHQLRDDLRFRLHEVKQQQLSAQPSDWEEVIQQIHFVKDQQEKIAARLHTEYLALEEEILGLGLEEYLTSDDFDNKETVPREILDSDCPYPELKDSLIQAFHSLSETYKSRLQSLQEELQRTDRYCGWCPNDHQHFQFTLSKYTHEISNHRALCMDMLLRLFPEKTRQELIEHERVWDWQRFTQAQLRVLFQQWQRSREELLARALATLQEAEHAHQEELELYKDHQHQRDICLHLREKLQQWRAQQEEVAKLEAAIAARQQEEEEARLKREQEKEAAIRSQQKEKVRQFYFKQQKRREELEQRDQERLANLRSVMEEQARRDKRRVQFRADMLQQRQMEREAQEQEREREEQERQNRLEALRNQVVVVAEANPERMMADTEAWRSRHLNEKEFELQRPLYSINTYTDKQIVSDPRVRVELALREAGLHQSNYAKEVLSVIKPPKEPRRDTRSILKF</sequence>
<feature type="region of interest" description="Disordered" evidence="3">
    <location>
        <begin position="479"/>
        <end position="499"/>
    </location>
</feature>
<keyword evidence="1 2" id="KW-0175">Coiled coil</keyword>
<dbReference type="PANTHER" id="PTHR21549">
    <property type="entry name" value="MUTATED IN BLADDER CANCER 1"/>
    <property type="match status" value="1"/>
</dbReference>
<evidence type="ECO:0000256" key="3">
    <source>
        <dbReference type="SAM" id="MobiDB-lite"/>
    </source>
</evidence>
<name>A0A6P7HDJ8_9TELE</name>
<dbReference type="Proteomes" id="UP000515145">
    <property type="component" value="Chromosome 21"/>
</dbReference>
<dbReference type="PANTHER" id="PTHR21549:SF1">
    <property type="entry name" value="COILED-COIL DOMAIN-CONTAINING PROTEIN 148"/>
    <property type="match status" value="1"/>
</dbReference>
<feature type="coiled-coil region" evidence="2">
    <location>
        <begin position="351"/>
        <end position="424"/>
    </location>
</feature>
<evidence type="ECO:0000313" key="4">
    <source>
        <dbReference type="Proteomes" id="UP000515145"/>
    </source>
</evidence>
<evidence type="ECO:0000313" key="5">
    <source>
        <dbReference type="RefSeq" id="XP_028249786.1"/>
    </source>
</evidence>
<reference evidence="5" key="1">
    <citation type="submission" date="2025-08" db="UniProtKB">
        <authorList>
            <consortium name="RefSeq"/>
        </authorList>
    </citation>
    <scope>IDENTIFICATION</scope>
</reference>
<protein>
    <submittedName>
        <fullName evidence="5">Coiled-coil domain-containing protein 148-like</fullName>
    </submittedName>
</protein>
<dbReference type="OrthoDB" id="448087at2759"/>
<dbReference type="RefSeq" id="XP_028249786.1">
    <property type="nucleotide sequence ID" value="XM_028393985.1"/>
</dbReference>